<evidence type="ECO:0000313" key="3">
    <source>
        <dbReference type="Proteomes" id="UP000593567"/>
    </source>
</evidence>
<dbReference type="AlphaFoldDB" id="A0A7J7IWV4"/>
<name>A0A7J7IWV4_BUGNE</name>
<organism evidence="2 3">
    <name type="scientific">Bugula neritina</name>
    <name type="common">Brown bryozoan</name>
    <name type="synonym">Sertularia neritina</name>
    <dbReference type="NCBI Taxonomy" id="10212"/>
    <lineage>
        <taxon>Eukaryota</taxon>
        <taxon>Metazoa</taxon>
        <taxon>Spiralia</taxon>
        <taxon>Lophotrochozoa</taxon>
        <taxon>Bryozoa</taxon>
        <taxon>Gymnolaemata</taxon>
        <taxon>Cheilostomatida</taxon>
        <taxon>Flustrina</taxon>
        <taxon>Buguloidea</taxon>
        <taxon>Bugulidae</taxon>
        <taxon>Bugula</taxon>
    </lineage>
</organism>
<feature type="compositionally biased region" description="Low complexity" evidence="1">
    <location>
        <begin position="26"/>
        <end position="35"/>
    </location>
</feature>
<evidence type="ECO:0000256" key="1">
    <source>
        <dbReference type="SAM" id="MobiDB-lite"/>
    </source>
</evidence>
<keyword evidence="3" id="KW-1185">Reference proteome</keyword>
<comment type="caution">
    <text evidence="2">The sequence shown here is derived from an EMBL/GenBank/DDBJ whole genome shotgun (WGS) entry which is preliminary data.</text>
</comment>
<accession>A0A7J7IWV4</accession>
<dbReference type="EMBL" id="VXIV02003320">
    <property type="protein sequence ID" value="KAF6018330.1"/>
    <property type="molecule type" value="Genomic_DNA"/>
</dbReference>
<evidence type="ECO:0000313" key="2">
    <source>
        <dbReference type="EMBL" id="KAF6018330.1"/>
    </source>
</evidence>
<reference evidence="2" key="1">
    <citation type="submission" date="2020-06" db="EMBL/GenBank/DDBJ databases">
        <title>Draft genome of Bugula neritina, a colonial animal packing powerful symbionts and potential medicines.</title>
        <authorList>
            <person name="Rayko M."/>
        </authorList>
    </citation>
    <scope>NUCLEOTIDE SEQUENCE [LARGE SCALE GENOMIC DNA]</scope>
    <source>
        <strain evidence="2">Kwan_BN1</strain>
    </source>
</reference>
<sequence>MTLAELEKFVTGPAIYKSSSSCNLMQSPPQQQVSVGQKRKPDETLTGNVAQFVDNSNLFHLTLSKIFTPPPKRTEPPLLRCMFLRRLMKQLQYGVSPQTPCKKISLDLSLSEEDTMPSSPHPSYSPESARELYIPAPLSSSSPPHLAQRTITPDTTGYATCFDYAAKETPSAVTFTSEVVDTLSMDGCQATDNIISAPTEMIDHNMIPSFENMDFHSLVQCSVEQLNCKEEHSSKLNHADELDSIMQVLVSM</sequence>
<protein>
    <submittedName>
        <fullName evidence="2">Uncharacterized protein</fullName>
    </submittedName>
</protein>
<feature type="region of interest" description="Disordered" evidence="1">
    <location>
        <begin position="20"/>
        <end position="41"/>
    </location>
</feature>
<gene>
    <name evidence="2" type="ORF">EB796_023357</name>
</gene>
<dbReference type="Proteomes" id="UP000593567">
    <property type="component" value="Unassembled WGS sequence"/>
</dbReference>
<proteinExistence type="predicted"/>